<organism evidence="1 2">
    <name type="scientific">Trichuris suis</name>
    <name type="common">pig whipworm</name>
    <dbReference type="NCBI Taxonomy" id="68888"/>
    <lineage>
        <taxon>Eukaryota</taxon>
        <taxon>Metazoa</taxon>
        <taxon>Ecdysozoa</taxon>
        <taxon>Nematoda</taxon>
        <taxon>Enoplea</taxon>
        <taxon>Dorylaimia</taxon>
        <taxon>Trichinellida</taxon>
        <taxon>Trichuridae</taxon>
        <taxon>Trichuris</taxon>
    </lineage>
</organism>
<dbReference type="SUPFAM" id="SSF50630">
    <property type="entry name" value="Acid proteases"/>
    <property type="match status" value="1"/>
</dbReference>
<sequence>MRCNILSESRLNKAVSFSVYNKLHADEDTRLRIGNFIKNTDSLCRNRLRQSVTRFIREAFMQFHVPLYERLRRVAENCDYGASLEFMLRNCLMCGVHDEGLQRRLLAGPSLTLKNAQQMAMASESAQTGIKELLFPDPPLEVGLISTSRGRRSGLPCSMEVSVQVLIAAFVGKKDTSNALVIGSRKGVQASNHDNVTQRASASHSVVAKTFEMQKGINSVSVTHSTVAKNAWQVKKRQCMTEAFIMSSSTVGLNDVACKMEVDTGSTFTLISEDTFQALWPHTPLKLEPVRMILRDYQQRNVPILWTLHDEGTFRHFSWFTGSASRKGQTSMPAGP</sequence>
<accession>A0A085MGM6</accession>
<dbReference type="EMBL" id="KL363194">
    <property type="protein sequence ID" value="KFD56372.1"/>
    <property type="molecule type" value="Genomic_DNA"/>
</dbReference>
<evidence type="ECO:0008006" key="3">
    <source>
        <dbReference type="Google" id="ProtNLM"/>
    </source>
</evidence>
<dbReference type="Proteomes" id="UP000030764">
    <property type="component" value="Unassembled WGS sequence"/>
</dbReference>
<proteinExistence type="predicted"/>
<dbReference type="AlphaFoldDB" id="A0A085MGM6"/>
<gene>
    <name evidence="1" type="ORF">M513_02827</name>
</gene>
<evidence type="ECO:0000313" key="2">
    <source>
        <dbReference type="Proteomes" id="UP000030764"/>
    </source>
</evidence>
<name>A0A085MGM6_9BILA</name>
<protein>
    <recommendedName>
        <fullName evidence="3">Peptidase A2 domain-containing protein</fullName>
    </recommendedName>
</protein>
<evidence type="ECO:0000313" key="1">
    <source>
        <dbReference type="EMBL" id="KFD56372.1"/>
    </source>
</evidence>
<keyword evidence="2" id="KW-1185">Reference proteome</keyword>
<reference evidence="1 2" key="1">
    <citation type="journal article" date="2014" name="Nat. Genet.">
        <title>Genome and transcriptome of the porcine whipworm Trichuris suis.</title>
        <authorList>
            <person name="Jex A.R."/>
            <person name="Nejsum P."/>
            <person name="Schwarz E.M."/>
            <person name="Hu L."/>
            <person name="Young N.D."/>
            <person name="Hall R.S."/>
            <person name="Korhonen P.K."/>
            <person name="Liao S."/>
            <person name="Thamsborg S."/>
            <person name="Xia J."/>
            <person name="Xu P."/>
            <person name="Wang S."/>
            <person name="Scheerlinck J.P."/>
            <person name="Hofmann A."/>
            <person name="Sternberg P.W."/>
            <person name="Wang J."/>
            <person name="Gasser R.B."/>
        </authorList>
    </citation>
    <scope>NUCLEOTIDE SEQUENCE [LARGE SCALE GENOMIC DNA]</scope>
    <source>
        <strain evidence="1">DCEP-RM93M</strain>
    </source>
</reference>
<dbReference type="InterPro" id="IPR021109">
    <property type="entry name" value="Peptidase_aspartic_dom_sf"/>
</dbReference>